<protein>
    <submittedName>
        <fullName evidence="3">Uncharacterized protein</fullName>
    </submittedName>
</protein>
<keyword evidence="1" id="KW-0175">Coiled coil</keyword>
<accession>A0A7S4VNM8</accession>
<dbReference type="AlphaFoldDB" id="A0A7S4VNM8"/>
<feature type="compositionally biased region" description="Gly residues" evidence="2">
    <location>
        <begin position="628"/>
        <end position="638"/>
    </location>
</feature>
<feature type="compositionally biased region" description="Basic and acidic residues" evidence="2">
    <location>
        <begin position="589"/>
        <end position="602"/>
    </location>
</feature>
<sequence>MAAAAAFFSKLPQGRVSPPEAELRSLLLRVARAAKRFLPACGTVSLQEWADRRIPGEVVLGTNRWGKVIILPQESELEEPAPEVPPTPKVPPPPPPATISVDPEAFFAKLPPDSFRQDEEKLRAALTGLLAQGAMPAAQVARDPQVRAAARNLLPRSVQITDWVERRIGGEVLVGEESKGQMMRLTPASKEERKEAFFSSLPSDSFTEEEEDLRATLFDFMATWKSKDFATLSNLNSDKTVQQVRARLLPPGVTFHEWIVRRIGGEVELKPDRKGNFIVHLTEAAKPFVNQRFKDLEEPGPVADVGDHAVQEGGRSVGAQDGVSYGDDWFEGLPADDLLPPELDLREALLNFLDDYARKNSGNAPDLATAVRDKAVQRSQVALLPPGVALQSWIARRIGGEVQTRPQVDGTVQITLRDFRRDLRAKTLALEKEMLKADPVEDEERDLEAEAERELEREAARALASEKREAFFDGLPPDALTAEEEGLREALLNFLEQWDADEPPTLSNAGGDIRVHNTRHALMPKDSCVSLKEWIDRRIGGEVETSSPRSGGMPVVFGLRGGPHDLYAAGLAAAEKAVGKKRKMKEAIAEKKAQRAAKRELDGEGGSELGPGSGGSTETPKMASAKGKGAGGGAGGKGAKASGGFSSADGPPRKRVR</sequence>
<gene>
    <name evidence="3" type="ORF">AMON00008_LOCUS25744</name>
</gene>
<feature type="compositionally biased region" description="Low complexity" evidence="2">
    <location>
        <begin position="639"/>
        <end position="648"/>
    </location>
</feature>
<organism evidence="3">
    <name type="scientific">Alexandrium monilatum</name>
    <dbReference type="NCBI Taxonomy" id="311494"/>
    <lineage>
        <taxon>Eukaryota</taxon>
        <taxon>Sar</taxon>
        <taxon>Alveolata</taxon>
        <taxon>Dinophyceae</taxon>
        <taxon>Gonyaulacales</taxon>
        <taxon>Pyrocystaceae</taxon>
        <taxon>Alexandrium</taxon>
    </lineage>
</organism>
<name>A0A7S4VNM8_9DINO</name>
<feature type="region of interest" description="Disordered" evidence="2">
    <location>
        <begin position="589"/>
        <end position="657"/>
    </location>
</feature>
<evidence type="ECO:0000256" key="1">
    <source>
        <dbReference type="SAM" id="Coils"/>
    </source>
</evidence>
<feature type="coiled-coil region" evidence="1">
    <location>
        <begin position="441"/>
        <end position="468"/>
    </location>
</feature>
<feature type="compositionally biased region" description="Low complexity" evidence="2">
    <location>
        <begin position="616"/>
        <end position="627"/>
    </location>
</feature>
<proteinExistence type="predicted"/>
<evidence type="ECO:0000256" key="2">
    <source>
        <dbReference type="SAM" id="MobiDB-lite"/>
    </source>
</evidence>
<evidence type="ECO:0000313" key="3">
    <source>
        <dbReference type="EMBL" id="CAE4594108.1"/>
    </source>
</evidence>
<reference evidence="3" key="1">
    <citation type="submission" date="2021-01" db="EMBL/GenBank/DDBJ databases">
        <authorList>
            <person name="Corre E."/>
            <person name="Pelletier E."/>
            <person name="Niang G."/>
            <person name="Scheremetjew M."/>
            <person name="Finn R."/>
            <person name="Kale V."/>
            <person name="Holt S."/>
            <person name="Cochrane G."/>
            <person name="Meng A."/>
            <person name="Brown T."/>
            <person name="Cohen L."/>
        </authorList>
    </citation>
    <scope>NUCLEOTIDE SEQUENCE</scope>
    <source>
        <strain evidence="3">CCMP3105</strain>
    </source>
</reference>
<dbReference type="EMBL" id="HBNR01037337">
    <property type="protein sequence ID" value="CAE4594108.1"/>
    <property type="molecule type" value="Transcribed_RNA"/>
</dbReference>
<feature type="compositionally biased region" description="Gly residues" evidence="2">
    <location>
        <begin position="604"/>
        <end position="615"/>
    </location>
</feature>